<dbReference type="PROSITE" id="PS00086">
    <property type="entry name" value="CYTOCHROME_P450"/>
    <property type="match status" value="1"/>
</dbReference>
<comment type="similarity">
    <text evidence="2 7">Belongs to the cytochrome P450 family.</text>
</comment>
<sequence>MDIIMDYITNLSLSWPNVAGAVVAYYGTLVFYRLFLHPLARFPGPKLAAISRWYEAYYDLIQGGKYTPKIVDLHKQYGPIIRISPHELHVIDPSFFEKLYRQDGHWDKPAWNYDAFGARSSTIFCTDHATHKARRQAIGSFFSKAKVAVRQELVSRNVDKLCGRISKFSGTTTFNLGAAFSAYTRDTANEFIVGKQYNELDEEDFGVELSHTSQGGGIMWRTTKHIRWFGPAIRSIPIDWVMKSADKGTKSFLRYLQVSFTARSVSHWPFCCIFLLLIMDLTLGQQSEQDTKDTLTAVASSFPDEVTRNTMAYDITNSNLPPAEKTFDRIFEEVATVTGAAFETTASVLRLIFFHVFSNKEILERLRAEITEATARSPEPARLQTLEQLPYLTAVLMEGLRMSPALSSRTPRVSDKDLFYGSWRIPAGTPVGMTVLLMHTDETLYPEPMRFDPERWTGEGRKTGDKTFAPFSRGTRICLGMYLAWAEMYLLLAALVQRFDFEFPGATAADFEFESDRFTIGTKAGCDLMARVTPREV</sequence>
<dbReference type="CDD" id="cd11062">
    <property type="entry name" value="CYP58-like"/>
    <property type="match status" value="1"/>
</dbReference>
<dbReference type="InterPro" id="IPR017972">
    <property type="entry name" value="Cyt_P450_CS"/>
</dbReference>
<comment type="cofactor">
    <cofactor evidence="1 6">
        <name>heme</name>
        <dbReference type="ChEBI" id="CHEBI:30413"/>
    </cofactor>
</comment>
<gene>
    <name evidence="9" type="ORF">VMCG_00678</name>
</gene>
<feature type="binding site" description="axial binding residue" evidence="6">
    <location>
        <position position="478"/>
    </location>
    <ligand>
        <name>heme</name>
        <dbReference type="ChEBI" id="CHEBI:30413"/>
    </ligand>
    <ligandPart>
        <name>Fe</name>
        <dbReference type="ChEBI" id="CHEBI:18248"/>
    </ligandPart>
</feature>
<evidence type="ECO:0000256" key="4">
    <source>
        <dbReference type="ARBA" id="ARBA00022723"/>
    </source>
</evidence>
<keyword evidence="3 6" id="KW-0349">Heme</keyword>
<evidence type="ECO:0000256" key="7">
    <source>
        <dbReference type="RuleBase" id="RU000461"/>
    </source>
</evidence>
<evidence type="ECO:0000256" key="3">
    <source>
        <dbReference type="ARBA" id="ARBA00022617"/>
    </source>
</evidence>
<dbReference type="InterPro" id="IPR050121">
    <property type="entry name" value="Cytochrome_P450_monoxygenase"/>
</dbReference>
<evidence type="ECO:0000313" key="9">
    <source>
        <dbReference type="EMBL" id="ROW12364.1"/>
    </source>
</evidence>
<dbReference type="InterPro" id="IPR036396">
    <property type="entry name" value="Cyt_P450_sf"/>
</dbReference>
<dbReference type="PRINTS" id="PR00385">
    <property type="entry name" value="P450"/>
</dbReference>
<evidence type="ECO:0000256" key="8">
    <source>
        <dbReference type="SAM" id="Phobius"/>
    </source>
</evidence>
<evidence type="ECO:0000256" key="5">
    <source>
        <dbReference type="ARBA" id="ARBA00023004"/>
    </source>
</evidence>
<protein>
    <recommendedName>
        <fullName evidence="11">Trichodiene oxygenase</fullName>
    </recommendedName>
</protein>
<dbReference type="GO" id="GO:0016705">
    <property type="term" value="F:oxidoreductase activity, acting on paired donors, with incorporation or reduction of molecular oxygen"/>
    <property type="evidence" value="ECO:0007669"/>
    <property type="project" value="InterPro"/>
</dbReference>
<keyword evidence="8" id="KW-0812">Transmembrane</keyword>
<proteinExistence type="inferred from homology"/>
<dbReference type="SUPFAM" id="SSF48264">
    <property type="entry name" value="Cytochrome P450"/>
    <property type="match status" value="1"/>
</dbReference>
<keyword evidence="4 6" id="KW-0479">Metal-binding</keyword>
<dbReference type="PRINTS" id="PR00463">
    <property type="entry name" value="EP450I"/>
</dbReference>
<comment type="caution">
    <text evidence="9">The sequence shown here is derived from an EMBL/GenBank/DDBJ whole genome shotgun (WGS) entry which is preliminary data.</text>
</comment>
<dbReference type="STRING" id="356882.A0A423X8K2"/>
<reference evidence="9 10" key="1">
    <citation type="submission" date="2015-09" db="EMBL/GenBank/DDBJ databases">
        <title>Host preference determinants of Valsa canker pathogens revealed by comparative genomics.</title>
        <authorList>
            <person name="Yin Z."/>
            <person name="Huang L."/>
        </authorList>
    </citation>
    <scope>NUCLEOTIDE SEQUENCE [LARGE SCALE GENOMIC DNA]</scope>
    <source>
        <strain evidence="9 10">03-1</strain>
    </source>
</reference>
<evidence type="ECO:0000256" key="1">
    <source>
        <dbReference type="ARBA" id="ARBA00001971"/>
    </source>
</evidence>
<accession>A0A423X8K2</accession>
<name>A0A423X8K2_9PEZI</name>
<evidence type="ECO:0000256" key="2">
    <source>
        <dbReference type="ARBA" id="ARBA00010617"/>
    </source>
</evidence>
<dbReference type="OrthoDB" id="3945418at2759"/>
<dbReference type="PANTHER" id="PTHR24305">
    <property type="entry name" value="CYTOCHROME P450"/>
    <property type="match status" value="1"/>
</dbReference>
<evidence type="ECO:0008006" key="11">
    <source>
        <dbReference type="Google" id="ProtNLM"/>
    </source>
</evidence>
<keyword evidence="7" id="KW-0560">Oxidoreductase</keyword>
<dbReference type="Pfam" id="PF00067">
    <property type="entry name" value="p450"/>
    <property type="match status" value="1"/>
</dbReference>
<keyword evidence="8" id="KW-1133">Transmembrane helix</keyword>
<feature type="transmembrane region" description="Helical" evidence="8">
    <location>
        <begin position="15"/>
        <end position="36"/>
    </location>
</feature>
<keyword evidence="7" id="KW-0503">Monooxygenase</keyword>
<dbReference type="GO" id="GO:0004497">
    <property type="term" value="F:monooxygenase activity"/>
    <property type="evidence" value="ECO:0007669"/>
    <property type="project" value="UniProtKB-KW"/>
</dbReference>
<keyword evidence="8" id="KW-0472">Membrane</keyword>
<dbReference type="AlphaFoldDB" id="A0A423X8K2"/>
<dbReference type="InterPro" id="IPR001128">
    <property type="entry name" value="Cyt_P450"/>
</dbReference>
<keyword evidence="10" id="KW-1185">Reference proteome</keyword>
<dbReference type="GO" id="GO:0020037">
    <property type="term" value="F:heme binding"/>
    <property type="evidence" value="ECO:0007669"/>
    <property type="project" value="InterPro"/>
</dbReference>
<evidence type="ECO:0000313" key="10">
    <source>
        <dbReference type="Proteomes" id="UP000283895"/>
    </source>
</evidence>
<dbReference type="Gene3D" id="1.10.630.10">
    <property type="entry name" value="Cytochrome P450"/>
    <property type="match status" value="1"/>
</dbReference>
<dbReference type="PANTHER" id="PTHR24305:SF166">
    <property type="entry name" value="CYTOCHROME P450 12A4, MITOCHONDRIAL-RELATED"/>
    <property type="match status" value="1"/>
</dbReference>
<dbReference type="InterPro" id="IPR002401">
    <property type="entry name" value="Cyt_P450_E_grp-I"/>
</dbReference>
<keyword evidence="5 6" id="KW-0408">Iron</keyword>
<dbReference type="EMBL" id="LKEA01000001">
    <property type="protein sequence ID" value="ROW12364.1"/>
    <property type="molecule type" value="Genomic_DNA"/>
</dbReference>
<organism evidence="9 10">
    <name type="scientific">Cytospora schulzeri</name>
    <dbReference type="NCBI Taxonomy" id="448051"/>
    <lineage>
        <taxon>Eukaryota</taxon>
        <taxon>Fungi</taxon>
        <taxon>Dikarya</taxon>
        <taxon>Ascomycota</taxon>
        <taxon>Pezizomycotina</taxon>
        <taxon>Sordariomycetes</taxon>
        <taxon>Sordariomycetidae</taxon>
        <taxon>Diaporthales</taxon>
        <taxon>Cytosporaceae</taxon>
        <taxon>Cytospora</taxon>
    </lineage>
</organism>
<dbReference type="Proteomes" id="UP000283895">
    <property type="component" value="Unassembled WGS sequence"/>
</dbReference>
<dbReference type="GO" id="GO:0005506">
    <property type="term" value="F:iron ion binding"/>
    <property type="evidence" value="ECO:0007669"/>
    <property type="project" value="InterPro"/>
</dbReference>
<evidence type="ECO:0000256" key="6">
    <source>
        <dbReference type="PIRSR" id="PIRSR602401-1"/>
    </source>
</evidence>